<protein>
    <recommendedName>
        <fullName evidence="4">B30.2/SPRY domain-containing protein</fullName>
    </recommendedName>
</protein>
<dbReference type="Gene3D" id="2.60.120.920">
    <property type="match status" value="1"/>
</dbReference>
<name>A0A5J4U8F1_9EUKA</name>
<gene>
    <name evidence="2" type="ORF">EZS28_037656</name>
</gene>
<comment type="caution">
    <text evidence="2">The sequence shown here is derived from an EMBL/GenBank/DDBJ whole genome shotgun (WGS) entry which is preliminary data.</text>
</comment>
<dbReference type="EMBL" id="SNRW01018984">
    <property type="protein sequence ID" value="KAA6366817.1"/>
    <property type="molecule type" value="Genomic_DNA"/>
</dbReference>
<dbReference type="InterPro" id="IPR043136">
    <property type="entry name" value="B30.2/SPRY_sf"/>
</dbReference>
<dbReference type="InterPro" id="IPR013320">
    <property type="entry name" value="ConA-like_dom_sf"/>
</dbReference>
<evidence type="ECO:0000313" key="3">
    <source>
        <dbReference type="Proteomes" id="UP000324800"/>
    </source>
</evidence>
<evidence type="ECO:0000256" key="1">
    <source>
        <dbReference type="SAM" id="MobiDB-lite"/>
    </source>
</evidence>
<feature type="non-terminal residue" evidence="2">
    <location>
        <position position="1"/>
    </location>
</feature>
<feature type="compositionally biased region" description="Basic and acidic residues" evidence="1">
    <location>
        <begin position="55"/>
        <end position="141"/>
    </location>
</feature>
<dbReference type="AlphaFoldDB" id="A0A5J4U8F1"/>
<proteinExistence type="predicted"/>
<sequence>DLLLKLAGSAEDLQPLSILIPILERIKTDGEPELKNKAKRILGMIASEGISSFSDTKEKDEKIHQLEEENKRKDQELIRKDEENRKMKEELNQKDEENKKLKYENQKFKEQISNEKEKQNQKEKEEKNKQIQKEKEAEEQKRKQKEIPIIAILNPDPAKIDVTDINDGMKKIIKKQNCWYTFSLAQVLENGIWSLEAQFSNLIGNGVVIGVVRDSHNIAANSHPTWSPNKEHMAVIGEKKWTSNVWYKGICTSGNQGFDNNEIVRLEFDSEKTTLTFFLNSVQQPVYISGINEKVRFVIALYKMNETCIIRSLKKLEAPTTVHVVNEKAVQW</sequence>
<evidence type="ECO:0008006" key="4">
    <source>
        <dbReference type="Google" id="ProtNLM"/>
    </source>
</evidence>
<feature type="region of interest" description="Disordered" evidence="1">
    <location>
        <begin position="46"/>
        <end position="143"/>
    </location>
</feature>
<reference evidence="2 3" key="1">
    <citation type="submission" date="2019-03" db="EMBL/GenBank/DDBJ databases">
        <title>Single cell metagenomics reveals metabolic interactions within the superorganism composed of flagellate Streblomastix strix and complex community of Bacteroidetes bacteria on its surface.</title>
        <authorList>
            <person name="Treitli S.C."/>
            <person name="Kolisko M."/>
            <person name="Husnik F."/>
            <person name="Keeling P."/>
            <person name="Hampl V."/>
        </authorList>
    </citation>
    <scope>NUCLEOTIDE SEQUENCE [LARGE SCALE GENOMIC DNA]</scope>
    <source>
        <strain evidence="2">ST1C</strain>
    </source>
</reference>
<dbReference type="Proteomes" id="UP000324800">
    <property type="component" value="Unassembled WGS sequence"/>
</dbReference>
<dbReference type="SUPFAM" id="SSF49899">
    <property type="entry name" value="Concanavalin A-like lectins/glucanases"/>
    <property type="match status" value="1"/>
</dbReference>
<evidence type="ECO:0000313" key="2">
    <source>
        <dbReference type="EMBL" id="KAA6366817.1"/>
    </source>
</evidence>
<organism evidence="2 3">
    <name type="scientific">Streblomastix strix</name>
    <dbReference type="NCBI Taxonomy" id="222440"/>
    <lineage>
        <taxon>Eukaryota</taxon>
        <taxon>Metamonada</taxon>
        <taxon>Preaxostyla</taxon>
        <taxon>Oxymonadida</taxon>
        <taxon>Streblomastigidae</taxon>
        <taxon>Streblomastix</taxon>
    </lineage>
</organism>
<accession>A0A5J4U8F1</accession>